<dbReference type="InterPro" id="IPR009057">
    <property type="entry name" value="Homeodomain-like_sf"/>
</dbReference>
<dbReference type="Proteomes" id="UP000612456">
    <property type="component" value="Unassembled WGS sequence"/>
</dbReference>
<feature type="domain" description="HTH araC/xylS-type" evidence="5">
    <location>
        <begin position="650"/>
        <end position="748"/>
    </location>
</feature>
<comment type="caution">
    <text evidence="6">The sequence shown here is derived from an EMBL/GenBank/DDBJ whole genome shotgun (WGS) entry which is preliminary data.</text>
</comment>
<dbReference type="PANTHER" id="PTHR43280">
    <property type="entry name" value="ARAC-FAMILY TRANSCRIPTIONAL REGULATOR"/>
    <property type="match status" value="1"/>
</dbReference>
<dbReference type="Gene3D" id="1.10.10.60">
    <property type="entry name" value="Homeodomain-like"/>
    <property type="match status" value="2"/>
</dbReference>
<evidence type="ECO:0000256" key="1">
    <source>
        <dbReference type="ARBA" id="ARBA00023015"/>
    </source>
</evidence>
<keyword evidence="1" id="KW-0805">Transcription regulation</keyword>
<dbReference type="AlphaFoldDB" id="A0A916Z991"/>
<sequence>MKRMFTNLGLLQIFFSLMLVISIMFGSTYYVYKNSISGIYEKVSQNNNLVVKSIVQSFDNSFKSVNNLIYSIHGLPPYDNLVFPEDDLTDMSKVYDLVENLSTLVSSLDYIEEVLVYYDNANLAITSKGTSSFPFFFNNLYKHQLYNADYWKAYLLSKHSFKIFPAETFRISSEFNQQVWNKKLLVVVDGNKARLSNKNVMILMNVEKLMKHVNQKSMIPGASLIVLDQDRNIIHSTEETLDLMEVLNDVYFNASQEASLTREDYEYNFYKSEYNGFIYIDKVPYQFQNIDSVATANYRIMLTAIISAIVLSFFLSIYLNNPVKNILRLLGGGNSNGNDFRKIHSGIVKIQMDNESYKNQLSFVESELRRGVFLQALDEYAHTKEHSIQMQHYYPDFFRHKCFVMAALQLNQIDNEQSLSLTVEEIVEMIQRAFKRDKLDANVFHVKNLQFLVVMGLEQVSVREKLIKRLRSSVTLSESEELLGFSVWVCISKVYTSEIDNFKRAYWDVMNGRMYRNVNDDVNVIDVEDIQFKWDIYYPFEHMEKLANYILNRKITEAIHMIKEIMQENAERNIHHHQLVHIAKTMFFYMLRHAGGSANVNNELYKLEINFFQKIEDALSYRDVENALIVVTKYIGNQNKPEFKNKLNPAFVSQYIELHYMENLYLDDIAEVLETSPKYFSNYFKKTFGINYVEYLNKVRLSHARELLRDTNASIAEVGEKTGYQNASTFTTTFKKYYGISPSEYRKHSDVTLGMK</sequence>
<reference evidence="6" key="1">
    <citation type="journal article" date="2014" name="Int. J. Syst. Evol. Microbiol.">
        <title>Complete genome sequence of Corynebacterium casei LMG S-19264T (=DSM 44701T), isolated from a smear-ripened cheese.</title>
        <authorList>
            <consortium name="US DOE Joint Genome Institute (JGI-PGF)"/>
            <person name="Walter F."/>
            <person name="Albersmeier A."/>
            <person name="Kalinowski J."/>
            <person name="Ruckert C."/>
        </authorList>
    </citation>
    <scope>NUCLEOTIDE SEQUENCE</scope>
    <source>
        <strain evidence="6">CGMCC 1.15178</strain>
    </source>
</reference>
<accession>A0A916Z991</accession>
<keyword evidence="4" id="KW-1133">Transmembrane helix</keyword>
<dbReference type="SUPFAM" id="SSF46689">
    <property type="entry name" value="Homeodomain-like"/>
    <property type="match status" value="2"/>
</dbReference>
<dbReference type="InterPro" id="IPR018062">
    <property type="entry name" value="HTH_AraC-typ_CS"/>
</dbReference>
<keyword evidence="4" id="KW-0472">Membrane</keyword>
<evidence type="ECO:0000313" key="6">
    <source>
        <dbReference type="EMBL" id="GGD82514.1"/>
    </source>
</evidence>
<dbReference type="InterPro" id="IPR020449">
    <property type="entry name" value="Tscrpt_reg_AraC-type_HTH"/>
</dbReference>
<dbReference type="EMBL" id="BMHP01000003">
    <property type="protein sequence ID" value="GGD82514.1"/>
    <property type="molecule type" value="Genomic_DNA"/>
</dbReference>
<reference evidence="6" key="2">
    <citation type="submission" date="2020-09" db="EMBL/GenBank/DDBJ databases">
        <authorList>
            <person name="Sun Q."/>
            <person name="Zhou Y."/>
        </authorList>
    </citation>
    <scope>NUCLEOTIDE SEQUENCE</scope>
    <source>
        <strain evidence="6">CGMCC 1.15178</strain>
    </source>
</reference>
<evidence type="ECO:0000313" key="7">
    <source>
        <dbReference type="Proteomes" id="UP000612456"/>
    </source>
</evidence>
<dbReference type="InterPro" id="IPR018060">
    <property type="entry name" value="HTH_AraC"/>
</dbReference>
<feature type="transmembrane region" description="Helical" evidence="4">
    <location>
        <begin position="12"/>
        <end position="32"/>
    </location>
</feature>
<evidence type="ECO:0000256" key="3">
    <source>
        <dbReference type="ARBA" id="ARBA00023163"/>
    </source>
</evidence>
<dbReference type="RefSeq" id="WP_188995263.1">
    <property type="nucleotide sequence ID" value="NZ_BMHP01000003.1"/>
</dbReference>
<keyword evidence="7" id="KW-1185">Reference proteome</keyword>
<keyword evidence="4" id="KW-0812">Transmembrane</keyword>
<protein>
    <submittedName>
        <fullName evidence="6">HTH-type transcriptional regulator YesS</fullName>
    </submittedName>
</protein>
<evidence type="ECO:0000259" key="5">
    <source>
        <dbReference type="PROSITE" id="PS01124"/>
    </source>
</evidence>
<dbReference type="PANTHER" id="PTHR43280:SF2">
    <property type="entry name" value="HTH-TYPE TRANSCRIPTIONAL REGULATOR EXSA"/>
    <property type="match status" value="1"/>
</dbReference>
<keyword evidence="3" id="KW-0804">Transcription</keyword>
<dbReference type="Pfam" id="PF12833">
    <property type="entry name" value="HTH_18"/>
    <property type="match status" value="1"/>
</dbReference>
<dbReference type="GO" id="GO:0003700">
    <property type="term" value="F:DNA-binding transcription factor activity"/>
    <property type="evidence" value="ECO:0007669"/>
    <property type="project" value="InterPro"/>
</dbReference>
<gene>
    <name evidence="6" type="primary">yesS</name>
    <name evidence="6" type="ORF">GCM10010911_45820</name>
</gene>
<dbReference type="PROSITE" id="PS01124">
    <property type="entry name" value="HTH_ARAC_FAMILY_2"/>
    <property type="match status" value="1"/>
</dbReference>
<dbReference type="GO" id="GO:0043565">
    <property type="term" value="F:sequence-specific DNA binding"/>
    <property type="evidence" value="ECO:0007669"/>
    <property type="project" value="InterPro"/>
</dbReference>
<dbReference type="PRINTS" id="PR00032">
    <property type="entry name" value="HTHARAC"/>
</dbReference>
<proteinExistence type="predicted"/>
<organism evidence="6 7">
    <name type="scientific">Paenibacillus nasutitermitis</name>
    <dbReference type="NCBI Taxonomy" id="1652958"/>
    <lineage>
        <taxon>Bacteria</taxon>
        <taxon>Bacillati</taxon>
        <taxon>Bacillota</taxon>
        <taxon>Bacilli</taxon>
        <taxon>Bacillales</taxon>
        <taxon>Paenibacillaceae</taxon>
        <taxon>Paenibacillus</taxon>
    </lineage>
</organism>
<dbReference type="PROSITE" id="PS00041">
    <property type="entry name" value="HTH_ARAC_FAMILY_1"/>
    <property type="match status" value="1"/>
</dbReference>
<feature type="transmembrane region" description="Helical" evidence="4">
    <location>
        <begin position="300"/>
        <end position="319"/>
    </location>
</feature>
<name>A0A916Z991_9BACL</name>
<keyword evidence="2" id="KW-0238">DNA-binding</keyword>
<evidence type="ECO:0000256" key="2">
    <source>
        <dbReference type="ARBA" id="ARBA00023125"/>
    </source>
</evidence>
<dbReference type="SMART" id="SM00342">
    <property type="entry name" value="HTH_ARAC"/>
    <property type="match status" value="1"/>
</dbReference>
<evidence type="ECO:0000256" key="4">
    <source>
        <dbReference type="SAM" id="Phobius"/>
    </source>
</evidence>